<feature type="non-terminal residue" evidence="7">
    <location>
        <position position="1"/>
    </location>
</feature>
<dbReference type="Gene3D" id="1.10.510.10">
    <property type="entry name" value="Transferase(Phosphotransferase) domain 1"/>
    <property type="match status" value="1"/>
</dbReference>
<dbReference type="Pfam" id="PF00069">
    <property type="entry name" value="Pkinase"/>
    <property type="match status" value="1"/>
</dbReference>
<evidence type="ECO:0000256" key="3">
    <source>
        <dbReference type="ARBA" id="ARBA00022777"/>
    </source>
</evidence>
<gene>
    <name evidence="7" type="ORF">PMAYCL1PPCAC_20317</name>
</gene>
<comment type="caution">
    <text evidence="7">The sequence shown here is derived from an EMBL/GenBank/DDBJ whole genome shotgun (WGS) entry which is preliminary data.</text>
</comment>
<evidence type="ECO:0000256" key="1">
    <source>
        <dbReference type="ARBA" id="ARBA00022679"/>
    </source>
</evidence>
<dbReference type="GO" id="GO:0005737">
    <property type="term" value="C:cytoplasm"/>
    <property type="evidence" value="ECO:0007669"/>
    <property type="project" value="TreeGrafter"/>
</dbReference>
<dbReference type="InterPro" id="IPR050339">
    <property type="entry name" value="CC_SR_Kinase"/>
</dbReference>
<dbReference type="InterPro" id="IPR008271">
    <property type="entry name" value="Ser/Thr_kinase_AS"/>
</dbReference>
<dbReference type="PROSITE" id="PS50011">
    <property type="entry name" value="PROTEIN_KINASE_DOM"/>
    <property type="match status" value="1"/>
</dbReference>
<name>A0AAN5CU58_9BILA</name>
<dbReference type="InterPro" id="IPR011009">
    <property type="entry name" value="Kinase-like_dom_sf"/>
</dbReference>
<organism evidence="7 8">
    <name type="scientific">Pristionchus mayeri</name>
    <dbReference type="NCBI Taxonomy" id="1317129"/>
    <lineage>
        <taxon>Eukaryota</taxon>
        <taxon>Metazoa</taxon>
        <taxon>Ecdysozoa</taxon>
        <taxon>Nematoda</taxon>
        <taxon>Chromadorea</taxon>
        <taxon>Rhabditida</taxon>
        <taxon>Rhabditina</taxon>
        <taxon>Diplogasteromorpha</taxon>
        <taxon>Diplogasteroidea</taxon>
        <taxon>Neodiplogasteridae</taxon>
        <taxon>Pristionchus</taxon>
    </lineage>
</organism>
<accession>A0AAN5CU58</accession>
<keyword evidence="8" id="KW-1185">Reference proteome</keyword>
<evidence type="ECO:0000259" key="6">
    <source>
        <dbReference type="PROSITE" id="PS50011"/>
    </source>
</evidence>
<dbReference type="SUPFAM" id="SSF56112">
    <property type="entry name" value="Protein kinase-like (PK-like)"/>
    <property type="match status" value="1"/>
</dbReference>
<keyword evidence="2" id="KW-0547">Nucleotide-binding</keyword>
<evidence type="ECO:0000313" key="8">
    <source>
        <dbReference type="Proteomes" id="UP001328107"/>
    </source>
</evidence>
<dbReference type="GO" id="GO:0005524">
    <property type="term" value="F:ATP binding"/>
    <property type="evidence" value="ECO:0007669"/>
    <property type="project" value="UniProtKB-KW"/>
</dbReference>
<dbReference type="GO" id="GO:0004694">
    <property type="term" value="F:eukaryotic translation initiation factor 2alpha kinase activity"/>
    <property type="evidence" value="ECO:0007669"/>
    <property type="project" value="TreeGrafter"/>
</dbReference>
<feature type="domain" description="Protein kinase" evidence="6">
    <location>
        <begin position="1"/>
        <end position="142"/>
    </location>
</feature>
<comment type="similarity">
    <text evidence="5">Belongs to the protein kinase superfamily. Ser/Thr protein kinase family. GCN2 subfamily.</text>
</comment>
<evidence type="ECO:0000313" key="7">
    <source>
        <dbReference type="EMBL" id="GMR50122.1"/>
    </source>
</evidence>
<dbReference type="PANTHER" id="PTHR11042">
    <property type="entry name" value="EUKARYOTIC TRANSLATION INITIATION FACTOR 2-ALPHA KINASE EIF2-ALPHA KINASE -RELATED"/>
    <property type="match status" value="1"/>
</dbReference>
<dbReference type="PROSITE" id="PS00108">
    <property type="entry name" value="PROTEIN_KINASE_ST"/>
    <property type="match status" value="1"/>
</dbReference>
<dbReference type="Proteomes" id="UP001328107">
    <property type="component" value="Unassembled WGS sequence"/>
</dbReference>
<dbReference type="PANTHER" id="PTHR11042:SF91">
    <property type="entry name" value="EUKARYOTIC TRANSLATION INITIATION FACTOR 2-ALPHA KINASE"/>
    <property type="match status" value="1"/>
</dbReference>
<keyword evidence="1" id="KW-0808">Transferase</keyword>
<protein>
    <recommendedName>
        <fullName evidence="6">Protein kinase domain-containing protein</fullName>
    </recommendedName>
</protein>
<dbReference type="InterPro" id="IPR000719">
    <property type="entry name" value="Prot_kinase_dom"/>
</dbReference>
<evidence type="ECO:0000256" key="2">
    <source>
        <dbReference type="ARBA" id="ARBA00022741"/>
    </source>
</evidence>
<dbReference type="SMART" id="SM00220">
    <property type="entry name" value="S_TKc"/>
    <property type="match status" value="1"/>
</dbReference>
<dbReference type="GO" id="GO:0005634">
    <property type="term" value="C:nucleus"/>
    <property type="evidence" value="ECO:0007669"/>
    <property type="project" value="TreeGrafter"/>
</dbReference>
<sequence>QIVSAVDHIHEKNIIHRDLKPANILFAEMDWLKVCDLGISTLRTTDGVDTALSRTSNMGTPLYMSPEQYGSKTDIFALGLILTELCTWKPADELSLIFENYRLGMRCDLEAGVETAAFVRMLTELDPDSRPSCKEMLEHKYLLV</sequence>
<proteinExistence type="inferred from homology"/>
<keyword evidence="3" id="KW-0418">Kinase</keyword>
<dbReference type="EMBL" id="BTRK01000004">
    <property type="protein sequence ID" value="GMR50122.1"/>
    <property type="molecule type" value="Genomic_DNA"/>
</dbReference>
<reference evidence="8" key="1">
    <citation type="submission" date="2022-10" db="EMBL/GenBank/DDBJ databases">
        <title>Genome assembly of Pristionchus species.</title>
        <authorList>
            <person name="Yoshida K."/>
            <person name="Sommer R.J."/>
        </authorList>
    </citation>
    <scope>NUCLEOTIDE SEQUENCE [LARGE SCALE GENOMIC DNA]</scope>
    <source>
        <strain evidence="8">RS5460</strain>
    </source>
</reference>
<evidence type="ECO:0000256" key="5">
    <source>
        <dbReference type="ARBA" id="ARBA00037982"/>
    </source>
</evidence>
<keyword evidence="4" id="KW-0067">ATP-binding</keyword>
<dbReference type="AlphaFoldDB" id="A0AAN5CU58"/>
<evidence type="ECO:0000256" key="4">
    <source>
        <dbReference type="ARBA" id="ARBA00022840"/>
    </source>
</evidence>